<reference evidence="4" key="1">
    <citation type="submission" date="2014-03" db="EMBL/GenBank/DDBJ databases">
        <authorList>
            <person name="Aksoy S."/>
            <person name="Warren W."/>
            <person name="Wilson R.K."/>
        </authorList>
    </citation>
    <scope>NUCLEOTIDE SEQUENCE [LARGE SCALE GENOMIC DNA]</scope>
    <source>
        <strain evidence="4">IAEA</strain>
    </source>
</reference>
<feature type="transmembrane region" description="Helical" evidence="2">
    <location>
        <begin position="141"/>
        <end position="165"/>
    </location>
</feature>
<protein>
    <recommendedName>
        <fullName evidence="5">Protein commissureless</fullName>
    </recommendedName>
</protein>
<reference evidence="3" key="2">
    <citation type="submission" date="2020-05" db="UniProtKB">
        <authorList>
            <consortium name="EnsemblMetazoa"/>
        </authorList>
    </citation>
    <scope>IDENTIFICATION</scope>
    <source>
        <strain evidence="3">IAEA</strain>
    </source>
</reference>
<dbReference type="VEuPathDB" id="VectorBase:GBRI016821"/>
<keyword evidence="2" id="KW-1133">Transmembrane helix</keyword>
<dbReference type="Pfam" id="PF15957">
    <property type="entry name" value="Comm"/>
    <property type="match status" value="1"/>
</dbReference>
<keyword evidence="4" id="KW-1185">Reference proteome</keyword>
<sequence>MSPTTTTKDYLELTIPTARNTPPANFLDTVSVLPNKMDIWMNQLQKDHPEISFVIPSHRDNQHIDNMMNFKRLLEQVGNTAYDTLGMDHHSHALVDSFGHKITGEQISNSAVLDMAALKQSSVNGFERLFADTDMNTLVNYLWAGVVTALVILSVVFILFSCYFYRKFHEWKQYNKDIRSHLGRDVYTTGHLVPCNSSTDVEAAYYQMESSRFSLPPPCYTIATGLPSYNEAIHNHDQQRQQRQQQHFTFGMKFIYPALTVVRPANSIISWEKHDLKSSTNTEKSSNRDKKVRAVEARQEKRDEVASFSLHDVPATDKMNGMTDLEILNITKNYNDIVSYNNSYGISSLEDSTDIVTV</sequence>
<dbReference type="STRING" id="37001.A0A1A9WEL8"/>
<keyword evidence="2" id="KW-0472">Membrane</keyword>
<keyword evidence="2" id="KW-0812">Transmembrane</keyword>
<organism evidence="3 4">
    <name type="scientific">Glossina brevipalpis</name>
    <dbReference type="NCBI Taxonomy" id="37001"/>
    <lineage>
        <taxon>Eukaryota</taxon>
        <taxon>Metazoa</taxon>
        <taxon>Ecdysozoa</taxon>
        <taxon>Arthropoda</taxon>
        <taxon>Hexapoda</taxon>
        <taxon>Insecta</taxon>
        <taxon>Pterygota</taxon>
        <taxon>Neoptera</taxon>
        <taxon>Endopterygota</taxon>
        <taxon>Diptera</taxon>
        <taxon>Brachycera</taxon>
        <taxon>Muscomorpha</taxon>
        <taxon>Hippoboscoidea</taxon>
        <taxon>Glossinidae</taxon>
        <taxon>Glossina</taxon>
    </lineage>
</organism>
<accession>A0A1A9WEL8</accession>
<evidence type="ECO:0008006" key="5">
    <source>
        <dbReference type="Google" id="ProtNLM"/>
    </source>
</evidence>
<evidence type="ECO:0000313" key="3">
    <source>
        <dbReference type="EnsemblMetazoa" id="GBRI016821-PA"/>
    </source>
</evidence>
<evidence type="ECO:0000256" key="1">
    <source>
        <dbReference type="SAM" id="MobiDB-lite"/>
    </source>
</evidence>
<evidence type="ECO:0000313" key="4">
    <source>
        <dbReference type="Proteomes" id="UP000091820"/>
    </source>
</evidence>
<feature type="compositionally biased region" description="Basic and acidic residues" evidence="1">
    <location>
        <begin position="285"/>
        <end position="298"/>
    </location>
</feature>
<dbReference type="GO" id="GO:0007411">
    <property type="term" value="P:axon guidance"/>
    <property type="evidence" value="ECO:0007669"/>
    <property type="project" value="InterPro"/>
</dbReference>
<name>A0A1A9WEL8_9MUSC</name>
<proteinExistence type="predicted"/>
<evidence type="ECO:0000256" key="2">
    <source>
        <dbReference type="SAM" id="Phobius"/>
    </source>
</evidence>
<dbReference type="EnsemblMetazoa" id="GBRI016821-RA">
    <property type="protein sequence ID" value="GBRI016821-PA"/>
    <property type="gene ID" value="GBRI016821"/>
</dbReference>
<dbReference type="AlphaFoldDB" id="A0A1A9WEL8"/>
<dbReference type="InterPro" id="IPR031878">
    <property type="entry name" value="Commissureless"/>
</dbReference>
<dbReference type="Proteomes" id="UP000091820">
    <property type="component" value="Unassembled WGS sequence"/>
</dbReference>
<feature type="region of interest" description="Disordered" evidence="1">
    <location>
        <begin position="275"/>
        <end position="298"/>
    </location>
</feature>